<dbReference type="Gene3D" id="3.30.470.20">
    <property type="entry name" value="ATP-grasp fold, B domain"/>
    <property type="match status" value="1"/>
</dbReference>
<dbReference type="PROSITE" id="PS50975">
    <property type="entry name" value="ATP_GRASP"/>
    <property type="match status" value="1"/>
</dbReference>
<accession>A0A0G0B0A3</accession>
<feature type="domain" description="ATP-grasp" evidence="2">
    <location>
        <begin position="108"/>
        <end position="297"/>
    </location>
</feature>
<dbReference type="GO" id="GO:0005524">
    <property type="term" value="F:ATP binding"/>
    <property type="evidence" value="ECO:0007669"/>
    <property type="project" value="UniProtKB-UniRule"/>
</dbReference>
<dbReference type="GO" id="GO:0005737">
    <property type="term" value="C:cytoplasm"/>
    <property type="evidence" value="ECO:0007669"/>
    <property type="project" value="TreeGrafter"/>
</dbReference>
<evidence type="ECO:0000259" key="2">
    <source>
        <dbReference type="PROSITE" id="PS50975"/>
    </source>
</evidence>
<evidence type="ECO:0000256" key="1">
    <source>
        <dbReference type="PROSITE-ProRule" id="PRU00409"/>
    </source>
</evidence>
<evidence type="ECO:0000313" key="4">
    <source>
        <dbReference type="Proteomes" id="UP000034803"/>
    </source>
</evidence>
<dbReference type="AlphaFoldDB" id="A0A0G0B0A3"/>
<dbReference type="EMBL" id="LBOI01000001">
    <property type="protein sequence ID" value="KKP32235.1"/>
    <property type="molecule type" value="Genomic_DNA"/>
</dbReference>
<name>A0A0G0B0A3_9BACT</name>
<dbReference type="InterPro" id="IPR013651">
    <property type="entry name" value="ATP-grasp_RimK-type"/>
</dbReference>
<evidence type="ECO:0000313" key="3">
    <source>
        <dbReference type="EMBL" id="KKP32235.1"/>
    </source>
</evidence>
<organism evidence="3 4">
    <name type="scientific">Candidatus Woesebacteria bacterium GW2011_GWC2_31_9</name>
    <dbReference type="NCBI Taxonomy" id="1618586"/>
    <lineage>
        <taxon>Bacteria</taxon>
        <taxon>Candidatus Woeseibacteriota</taxon>
    </lineage>
</organism>
<dbReference type="Gene3D" id="3.40.50.20">
    <property type="match status" value="1"/>
</dbReference>
<dbReference type="PANTHER" id="PTHR21621:SF0">
    <property type="entry name" value="BETA-CITRYLGLUTAMATE SYNTHASE B-RELATED"/>
    <property type="match status" value="1"/>
</dbReference>
<dbReference type="Proteomes" id="UP000034803">
    <property type="component" value="Unassembled WGS sequence"/>
</dbReference>
<gene>
    <name evidence="3" type="ORF">UR21_C0001G0031</name>
</gene>
<reference evidence="3 4" key="1">
    <citation type="journal article" date="2015" name="Nature">
        <title>rRNA introns, odd ribosomes, and small enigmatic genomes across a large radiation of phyla.</title>
        <authorList>
            <person name="Brown C.T."/>
            <person name="Hug L.A."/>
            <person name="Thomas B.C."/>
            <person name="Sharon I."/>
            <person name="Castelle C.J."/>
            <person name="Singh A."/>
            <person name="Wilkins M.J."/>
            <person name="Williams K.H."/>
            <person name="Banfield J.F."/>
        </authorList>
    </citation>
    <scope>NUCLEOTIDE SEQUENCE [LARGE SCALE GENOMIC DNA]</scope>
</reference>
<proteinExistence type="predicted"/>
<dbReference type="GO" id="GO:0016879">
    <property type="term" value="F:ligase activity, forming carbon-nitrogen bonds"/>
    <property type="evidence" value="ECO:0007669"/>
    <property type="project" value="TreeGrafter"/>
</dbReference>
<dbReference type="SUPFAM" id="SSF56059">
    <property type="entry name" value="Glutathione synthetase ATP-binding domain-like"/>
    <property type="match status" value="1"/>
</dbReference>
<dbReference type="Pfam" id="PF08443">
    <property type="entry name" value="RimK"/>
    <property type="match status" value="1"/>
</dbReference>
<keyword evidence="1" id="KW-0067">ATP-binding</keyword>
<keyword evidence="1" id="KW-0547">Nucleotide-binding</keyword>
<dbReference type="PANTHER" id="PTHR21621">
    <property type="entry name" value="RIBOSOMAL PROTEIN S6 MODIFICATION PROTEIN"/>
    <property type="match status" value="1"/>
</dbReference>
<protein>
    <recommendedName>
        <fullName evidence="2">ATP-grasp domain-containing protein</fullName>
    </recommendedName>
</protein>
<sequence length="299" mass="34416">MKKILVLVDSISQNKKKLTRFLNANSLNEYRAYLHTFSDLFFEIKTGKVKIKVKTTDLSNFDLVFVRRAGKYVRFMGAITKYLDNKKINFVDPAFREIGMSMDKASSSVRLAIKKIPIPDTYFCFKASILKNRDRIIKGLGFPIIAKAVLSQRNQNIFILKNTTDFKKLLKRSDKEFIFQKFIDIEFEYRLLILGKSVRVLEQKSKRNYKKIKVEYQDINEPSVFLNLDTVCDTTNKIALKAAKTLELDVAGVDLAIEKGTGKRYLIEVNKGPGIVPDTKTSPELKAFSDYLIQKIRLN</sequence>
<dbReference type="GO" id="GO:0046872">
    <property type="term" value="F:metal ion binding"/>
    <property type="evidence" value="ECO:0007669"/>
    <property type="project" value="InterPro"/>
</dbReference>
<dbReference type="InterPro" id="IPR011761">
    <property type="entry name" value="ATP-grasp"/>
</dbReference>
<comment type="caution">
    <text evidence="3">The sequence shown here is derived from an EMBL/GenBank/DDBJ whole genome shotgun (WGS) entry which is preliminary data.</text>
</comment>